<organism evidence="1 2">
    <name type="scientific">Pleuronectes platessa</name>
    <name type="common">European plaice</name>
    <dbReference type="NCBI Taxonomy" id="8262"/>
    <lineage>
        <taxon>Eukaryota</taxon>
        <taxon>Metazoa</taxon>
        <taxon>Chordata</taxon>
        <taxon>Craniata</taxon>
        <taxon>Vertebrata</taxon>
        <taxon>Euteleostomi</taxon>
        <taxon>Actinopterygii</taxon>
        <taxon>Neopterygii</taxon>
        <taxon>Teleostei</taxon>
        <taxon>Neoteleostei</taxon>
        <taxon>Acanthomorphata</taxon>
        <taxon>Carangaria</taxon>
        <taxon>Pleuronectiformes</taxon>
        <taxon>Pleuronectoidei</taxon>
        <taxon>Pleuronectidae</taxon>
        <taxon>Pleuronectes</taxon>
    </lineage>
</organism>
<reference evidence="1" key="1">
    <citation type="submission" date="2020-03" db="EMBL/GenBank/DDBJ databases">
        <authorList>
            <person name="Weist P."/>
        </authorList>
    </citation>
    <scope>NUCLEOTIDE SEQUENCE</scope>
</reference>
<gene>
    <name evidence="1" type="ORF">PLEPLA_LOCUS14271</name>
</gene>
<proteinExistence type="predicted"/>
<keyword evidence="2" id="KW-1185">Reference proteome</keyword>
<evidence type="ECO:0000313" key="2">
    <source>
        <dbReference type="Proteomes" id="UP001153269"/>
    </source>
</evidence>
<dbReference type="AlphaFoldDB" id="A0A9N7U7P3"/>
<protein>
    <submittedName>
        <fullName evidence="1">Uncharacterized protein</fullName>
    </submittedName>
</protein>
<accession>A0A9N7U7P3</accession>
<name>A0A9N7U7P3_PLEPL</name>
<comment type="caution">
    <text evidence="1">The sequence shown here is derived from an EMBL/GenBank/DDBJ whole genome shotgun (WGS) entry which is preliminary data.</text>
</comment>
<dbReference type="EMBL" id="CADEAL010000879">
    <property type="protein sequence ID" value="CAB1426335.1"/>
    <property type="molecule type" value="Genomic_DNA"/>
</dbReference>
<evidence type="ECO:0000313" key="1">
    <source>
        <dbReference type="EMBL" id="CAB1426335.1"/>
    </source>
</evidence>
<sequence length="99" mass="10659">MDIITGSEGPLCYVVGRAGSNNLSVTGFSHAQLKPLNLVSGKGARSCTKQQFQRVNSPYAAFEDVVDQLIKADSLQRRTPVQRKGDKCNIAVAPLLKAN</sequence>
<dbReference type="Proteomes" id="UP001153269">
    <property type="component" value="Unassembled WGS sequence"/>
</dbReference>